<dbReference type="Proteomes" id="UP000664382">
    <property type="component" value="Unassembled WGS sequence"/>
</dbReference>
<evidence type="ECO:0000313" key="4">
    <source>
        <dbReference type="Proteomes" id="UP000664382"/>
    </source>
</evidence>
<protein>
    <submittedName>
        <fullName evidence="3">Uncharacterized protein</fullName>
    </submittedName>
</protein>
<comment type="caution">
    <text evidence="3">The sequence shown here is derived from an EMBL/GenBank/DDBJ whole genome shotgun (WGS) entry which is preliminary data.</text>
</comment>
<keyword evidence="4" id="KW-1185">Reference proteome</keyword>
<evidence type="ECO:0000313" key="3">
    <source>
        <dbReference type="EMBL" id="MBO1901770.1"/>
    </source>
</evidence>
<sequence>MDKKKWILYGTTGVFGLSLFAGGAVVAANALELRTTDGTVVPGGAITDDGRTVAVNGPAQETAVDSSVTVVSVPSAASVPTPASAASAPSAQTPVSVPTPASPASPASAPSAQSAPTPASPPSAASPASAASAGSL</sequence>
<feature type="region of interest" description="Disordered" evidence="1">
    <location>
        <begin position="73"/>
        <end position="136"/>
    </location>
</feature>
<keyword evidence="2" id="KW-0812">Transmembrane</keyword>
<reference evidence="3" key="1">
    <citation type="submission" date="2021-03" db="EMBL/GenBank/DDBJ databases">
        <title>Leucobacter chromiisoli sp. nov., isolated from chromium-containing soil of chemical plant.</title>
        <authorList>
            <person name="Xu Z."/>
        </authorList>
    </citation>
    <scope>NUCLEOTIDE SEQUENCE</scope>
    <source>
        <strain evidence="3">S27</strain>
    </source>
</reference>
<evidence type="ECO:0000256" key="2">
    <source>
        <dbReference type="SAM" id="Phobius"/>
    </source>
</evidence>
<name>A0A939MKT6_9MICO</name>
<evidence type="ECO:0000256" key="1">
    <source>
        <dbReference type="SAM" id="MobiDB-lite"/>
    </source>
</evidence>
<dbReference type="EMBL" id="JAGDYM010000007">
    <property type="protein sequence ID" value="MBO1901770.1"/>
    <property type="molecule type" value="Genomic_DNA"/>
</dbReference>
<keyword evidence="2" id="KW-0472">Membrane</keyword>
<dbReference type="RefSeq" id="WP_208097524.1">
    <property type="nucleotide sequence ID" value="NZ_JAGDYM010000007.1"/>
</dbReference>
<organism evidence="3 4">
    <name type="scientific">Leucobacter weissii</name>
    <dbReference type="NCBI Taxonomy" id="1983706"/>
    <lineage>
        <taxon>Bacteria</taxon>
        <taxon>Bacillati</taxon>
        <taxon>Actinomycetota</taxon>
        <taxon>Actinomycetes</taxon>
        <taxon>Micrococcales</taxon>
        <taxon>Microbacteriaceae</taxon>
        <taxon>Leucobacter</taxon>
    </lineage>
</organism>
<accession>A0A939MKT6</accession>
<proteinExistence type="predicted"/>
<dbReference type="AlphaFoldDB" id="A0A939MKT6"/>
<keyword evidence="2" id="KW-1133">Transmembrane helix</keyword>
<feature type="transmembrane region" description="Helical" evidence="2">
    <location>
        <begin position="6"/>
        <end position="28"/>
    </location>
</feature>
<gene>
    <name evidence="3" type="ORF">J4H92_07375</name>
</gene>